<dbReference type="OrthoDB" id="2961624at2759"/>
<name>A0A9W9DDK6_9AGAR</name>
<dbReference type="EMBL" id="JAOTPV010000091">
    <property type="protein sequence ID" value="KAJ4465113.1"/>
    <property type="molecule type" value="Genomic_DNA"/>
</dbReference>
<feature type="compositionally biased region" description="Polar residues" evidence="1">
    <location>
        <begin position="294"/>
        <end position="313"/>
    </location>
</feature>
<proteinExistence type="predicted"/>
<feature type="compositionally biased region" description="Polar residues" evidence="1">
    <location>
        <begin position="327"/>
        <end position="340"/>
    </location>
</feature>
<evidence type="ECO:0000256" key="1">
    <source>
        <dbReference type="SAM" id="MobiDB-lite"/>
    </source>
</evidence>
<dbReference type="AlphaFoldDB" id="A0A9W9DDK6"/>
<accession>A0A9W9DDK6</accession>
<dbReference type="Proteomes" id="UP001150266">
    <property type="component" value="Unassembled WGS sequence"/>
</dbReference>
<gene>
    <name evidence="2" type="ORF">J3R30DRAFT_2927344</name>
</gene>
<evidence type="ECO:0000313" key="2">
    <source>
        <dbReference type="EMBL" id="KAJ4465113.1"/>
    </source>
</evidence>
<feature type="region of interest" description="Disordered" evidence="1">
    <location>
        <begin position="327"/>
        <end position="421"/>
    </location>
</feature>
<keyword evidence="3" id="KW-1185">Reference proteome</keyword>
<feature type="region of interest" description="Disordered" evidence="1">
    <location>
        <begin position="22"/>
        <end position="97"/>
    </location>
</feature>
<feature type="region of interest" description="Disordered" evidence="1">
    <location>
        <begin position="272"/>
        <end position="313"/>
    </location>
</feature>
<feature type="region of interest" description="Disordered" evidence="1">
    <location>
        <begin position="183"/>
        <end position="203"/>
    </location>
</feature>
<feature type="compositionally biased region" description="Basic and acidic residues" evidence="1">
    <location>
        <begin position="42"/>
        <end position="53"/>
    </location>
</feature>
<feature type="compositionally biased region" description="Basic and acidic residues" evidence="1">
    <location>
        <begin position="65"/>
        <end position="74"/>
    </location>
</feature>
<feature type="compositionally biased region" description="Low complexity" evidence="1">
    <location>
        <begin position="284"/>
        <end position="293"/>
    </location>
</feature>
<evidence type="ECO:0000313" key="3">
    <source>
        <dbReference type="Proteomes" id="UP001150266"/>
    </source>
</evidence>
<organism evidence="2 3">
    <name type="scientific">Lentinula aciculospora</name>
    <dbReference type="NCBI Taxonomy" id="153920"/>
    <lineage>
        <taxon>Eukaryota</taxon>
        <taxon>Fungi</taxon>
        <taxon>Dikarya</taxon>
        <taxon>Basidiomycota</taxon>
        <taxon>Agaricomycotina</taxon>
        <taxon>Agaricomycetes</taxon>
        <taxon>Agaricomycetidae</taxon>
        <taxon>Agaricales</taxon>
        <taxon>Marasmiineae</taxon>
        <taxon>Omphalotaceae</taxon>
        <taxon>Lentinula</taxon>
    </lineage>
</organism>
<feature type="compositionally biased region" description="Polar residues" evidence="1">
    <location>
        <begin position="377"/>
        <end position="391"/>
    </location>
</feature>
<comment type="caution">
    <text evidence="2">The sequence shown here is derived from an EMBL/GenBank/DDBJ whole genome shotgun (WGS) entry which is preliminary data.</text>
</comment>
<sequence length="421" mass="45977">MVPSFIPTHSFSLLFRSNNMKNSLFSPNMWRRKLPKSSTGDQPKEPPTSERSETPTSPFIGRLKFGHEGRRERAASCSKQAPHRPPRPPSPNLFSPPIEATAKVPVLRAGSQRKPIQSQRSTSAADLLKAKRSMPELDGVWKGFLEDVNEDHDSLFNYPPQSPAPQTYSAPITSEFYGEAVSDSSSPFPLRRPCRGSPKPRAILHSSKSTTNIVRREETFYSSRSSMSSAESLSYVTDLDPLALFPAPPPLRIRKKIPKPLILLPTATIATLPPSPSTGSIDSTPVVTPTTPTLPNSPRRVTSPPSILKKSQSTALLYSTRATPDSLISRNYTSSPSMSLSRAPHVTQSMSNSSYTSRSSSHRSSSSDTTALSNSSHFTGRSRTNATSPGSRSEKPLPPLMLSGRQRNVKHPSPVEWGIAV</sequence>
<feature type="compositionally biased region" description="Low complexity" evidence="1">
    <location>
        <begin position="347"/>
        <end position="376"/>
    </location>
</feature>
<reference evidence="2" key="1">
    <citation type="submission" date="2022-08" db="EMBL/GenBank/DDBJ databases">
        <title>A Global Phylogenomic Analysis of the Shiitake Genus Lentinula.</title>
        <authorList>
            <consortium name="DOE Joint Genome Institute"/>
            <person name="Sierra-Patev S."/>
            <person name="Min B."/>
            <person name="Naranjo-Ortiz M."/>
            <person name="Looney B."/>
            <person name="Konkel Z."/>
            <person name="Slot J.C."/>
            <person name="Sakamoto Y."/>
            <person name="Steenwyk J.L."/>
            <person name="Rokas A."/>
            <person name="Carro J."/>
            <person name="Camarero S."/>
            <person name="Ferreira P."/>
            <person name="Molpeceres G."/>
            <person name="Ruiz-Duenas F.J."/>
            <person name="Serrano A."/>
            <person name="Henrissat B."/>
            <person name="Drula E."/>
            <person name="Hughes K.W."/>
            <person name="Mata J.L."/>
            <person name="Ishikawa N.K."/>
            <person name="Vargas-Isla R."/>
            <person name="Ushijima S."/>
            <person name="Smith C.A."/>
            <person name="Ahrendt S."/>
            <person name="Andreopoulos W."/>
            <person name="He G."/>
            <person name="Labutti K."/>
            <person name="Lipzen A."/>
            <person name="Ng V."/>
            <person name="Riley R."/>
            <person name="Sandor L."/>
            <person name="Barry K."/>
            <person name="Martinez A.T."/>
            <person name="Xiao Y."/>
            <person name="Gibbons J.G."/>
            <person name="Terashima K."/>
            <person name="Grigoriev I.V."/>
            <person name="Hibbett D.S."/>
        </authorList>
    </citation>
    <scope>NUCLEOTIDE SEQUENCE</scope>
    <source>
        <strain evidence="2">JLM2183</strain>
    </source>
</reference>
<protein>
    <submittedName>
        <fullName evidence="2">Uncharacterized protein</fullName>
    </submittedName>
</protein>